<dbReference type="EMBL" id="CAXAMM010006191">
    <property type="protein sequence ID" value="CAK9010162.1"/>
    <property type="molecule type" value="Genomic_DNA"/>
</dbReference>
<gene>
    <name evidence="2" type="ORF">SCF082_LOCUS10557</name>
</gene>
<evidence type="ECO:0000313" key="2">
    <source>
        <dbReference type="EMBL" id="CAK9010162.1"/>
    </source>
</evidence>
<evidence type="ECO:0000313" key="3">
    <source>
        <dbReference type="Proteomes" id="UP001642464"/>
    </source>
</evidence>
<keyword evidence="1" id="KW-0175">Coiled coil</keyword>
<proteinExistence type="predicted"/>
<comment type="caution">
    <text evidence="2">The sequence shown here is derived from an EMBL/GenBank/DDBJ whole genome shotgun (WGS) entry which is preliminary data.</text>
</comment>
<dbReference type="Proteomes" id="UP001642464">
    <property type="component" value="Unassembled WGS sequence"/>
</dbReference>
<evidence type="ECO:0008006" key="4">
    <source>
        <dbReference type="Google" id="ProtNLM"/>
    </source>
</evidence>
<protein>
    <recommendedName>
        <fullName evidence="4">Kinetochore protein Spc24</fullName>
    </recommendedName>
</protein>
<keyword evidence="3" id="KW-1185">Reference proteome</keyword>
<evidence type="ECO:0000256" key="1">
    <source>
        <dbReference type="SAM" id="Coils"/>
    </source>
</evidence>
<sequence length="217" mass="23912">MLFPHLGHSALRRPPALGPEEGTAAIAMDLDLQPSKSAEALEKVSQGAFSCTEEARHCWTTHEKNALRKTRLEAELRSLRSQLRQHQTRINAFVKEEQREKALTENLLHLQDAELQLGLPKLEIDHSKGVCWVGEPQDEMSEAEALGAIKISFDEEGTLLRAEPHPALGLSDYAERAVAEQDFAMLVTMVWSRLCAHSGLDTKDAAAHMAMAKTGGA</sequence>
<accession>A0ABP0J774</accession>
<name>A0ABP0J774_9DINO</name>
<organism evidence="2 3">
    <name type="scientific">Durusdinium trenchii</name>
    <dbReference type="NCBI Taxonomy" id="1381693"/>
    <lineage>
        <taxon>Eukaryota</taxon>
        <taxon>Sar</taxon>
        <taxon>Alveolata</taxon>
        <taxon>Dinophyceae</taxon>
        <taxon>Suessiales</taxon>
        <taxon>Symbiodiniaceae</taxon>
        <taxon>Durusdinium</taxon>
    </lineage>
</organism>
<reference evidence="2 3" key="1">
    <citation type="submission" date="2024-02" db="EMBL/GenBank/DDBJ databases">
        <authorList>
            <person name="Chen Y."/>
            <person name="Shah S."/>
            <person name="Dougan E. K."/>
            <person name="Thang M."/>
            <person name="Chan C."/>
        </authorList>
    </citation>
    <scope>NUCLEOTIDE SEQUENCE [LARGE SCALE GENOMIC DNA]</scope>
</reference>
<feature type="coiled-coil region" evidence="1">
    <location>
        <begin position="69"/>
        <end position="96"/>
    </location>
</feature>